<keyword evidence="3 8" id="KW-0349">Heme</keyword>
<dbReference type="SUPFAM" id="SSF48264">
    <property type="entry name" value="Cytochrome P450"/>
    <property type="match status" value="1"/>
</dbReference>
<evidence type="ECO:0000256" key="6">
    <source>
        <dbReference type="ARBA" id="ARBA00023004"/>
    </source>
</evidence>
<evidence type="ECO:0000256" key="1">
    <source>
        <dbReference type="ARBA" id="ARBA00001971"/>
    </source>
</evidence>
<dbReference type="PANTHER" id="PTHR47955">
    <property type="entry name" value="CYTOCHROME P450 FAMILY 71 PROTEIN"/>
    <property type="match status" value="1"/>
</dbReference>
<evidence type="ECO:0000313" key="10">
    <source>
        <dbReference type="Proteomes" id="UP001412067"/>
    </source>
</evidence>
<dbReference type="InterPro" id="IPR002401">
    <property type="entry name" value="Cyt_P450_E_grp-I"/>
</dbReference>
<proteinExistence type="inferred from homology"/>
<dbReference type="InterPro" id="IPR017972">
    <property type="entry name" value="Cyt_P450_CS"/>
</dbReference>
<dbReference type="Proteomes" id="UP001412067">
    <property type="component" value="Unassembled WGS sequence"/>
</dbReference>
<dbReference type="Gene3D" id="1.10.630.10">
    <property type="entry name" value="Cytochrome P450"/>
    <property type="match status" value="1"/>
</dbReference>
<keyword evidence="10" id="KW-1185">Reference proteome</keyword>
<keyword evidence="4 8" id="KW-0479">Metal-binding</keyword>
<dbReference type="PANTHER" id="PTHR47955:SF19">
    <property type="entry name" value="CYTOCHROME P450 71A9-LIKE ISOFORM X1"/>
    <property type="match status" value="1"/>
</dbReference>
<dbReference type="InterPro" id="IPR036396">
    <property type="entry name" value="Cyt_P450_sf"/>
</dbReference>
<keyword evidence="7 8" id="KW-0503">Monooxygenase</keyword>
<dbReference type="Pfam" id="PF00067">
    <property type="entry name" value="p450"/>
    <property type="match status" value="1"/>
</dbReference>
<evidence type="ECO:0000256" key="8">
    <source>
        <dbReference type="RuleBase" id="RU000461"/>
    </source>
</evidence>
<evidence type="ECO:0000256" key="4">
    <source>
        <dbReference type="ARBA" id="ARBA00022723"/>
    </source>
</evidence>
<dbReference type="PROSITE" id="PS00086">
    <property type="entry name" value="CYTOCHROME_P450"/>
    <property type="match status" value="1"/>
</dbReference>
<comment type="caution">
    <text evidence="9">The sequence shown here is derived from an EMBL/GenBank/DDBJ whole genome shotgun (WGS) entry which is preliminary data.</text>
</comment>
<accession>A0ABR2LJF6</accession>
<protein>
    <submittedName>
        <fullName evidence="9">Premnaspirodiene oxygenase</fullName>
    </submittedName>
</protein>
<gene>
    <name evidence="9" type="primary">CYP71D55</name>
    <name evidence="9" type="ORF">KSP40_PGU022082</name>
</gene>
<evidence type="ECO:0000256" key="7">
    <source>
        <dbReference type="ARBA" id="ARBA00023033"/>
    </source>
</evidence>
<dbReference type="CDD" id="cd11072">
    <property type="entry name" value="CYP71-like"/>
    <property type="match status" value="1"/>
</dbReference>
<dbReference type="PRINTS" id="PR00385">
    <property type="entry name" value="P450"/>
</dbReference>
<evidence type="ECO:0000313" key="9">
    <source>
        <dbReference type="EMBL" id="KAK8941985.1"/>
    </source>
</evidence>
<comment type="cofactor">
    <cofactor evidence="1">
        <name>heme</name>
        <dbReference type="ChEBI" id="CHEBI:30413"/>
    </cofactor>
</comment>
<comment type="similarity">
    <text evidence="2 8">Belongs to the cytochrome P450 family.</text>
</comment>
<name>A0ABR2LJF6_9ASPA</name>
<sequence>MKEFSGSVVNSSSSTELTCESAAIAAGRHSSFGQVIFPLLIILGYLLVRWRSSYCRSKQSVFQLPPGPKPLPIIGNLHELLGETIHAALRRLSNEHGPLMHLKLGQNSAVIASSVETASEILRTQDSVFCTRPRLFAVNYFTYDGRDIGASPYGDRWRKLRRFATAKMFCPKKVKFFSFIRREEVEVLVSSIKKNASNAINISEVGLCLFNNITFREIFSKRVSADGDCVSSPHHGLIMDMMIMMAEFNVGDYFPSFRWLDFLSGWRFKLYRRFREMDRIFVEAIEQRMLSRRQNKEEGDFLDELLKREVELDPSIGFLFSRTQSKALLMDMFSGGSDTSSVALEWAMTELMKNPETMKKAQDEVRRVAGGDGKVEESKMEQLPYLKMVIKETLRLHPPTTLLAPHACLKDTKIHCYDVPAKTMAIVNVWAIGRDPKYWDQPEAFRPERFFGLGRRMCPGMTLGLASIQLALANLLYSFNWNLPAGMTAEDIGREERFGLSTRKKMPLLLMATPA</sequence>
<evidence type="ECO:0000256" key="2">
    <source>
        <dbReference type="ARBA" id="ARBA00010617"/>
    </source>
</evidence>
<reference evidence="9 10" key="1">
    <citation type="journal article" date="2022" name="Nat. Plants">
        <title>Genomes of leafy and leafless Platanthera orchids illuminate the evolution of mycoheterotrophy.</title>
        <authorList>
            <person name="Li M.H."/>
            <person name="Liu K.W."/>
            <person name="Li Z."/>
            <person name="Lu H.C."/>
            <person name="Ye Q.L."/>
            <person name="Zhang D."/>
            <person name="Wang J.Y."/>
            <person name="Li Y.F."/>
            <person name="Zhong Z.M."/>
            <person name="Liu X."/>
            <person name="Yu X."/>
            <person name="Liu D.K."/>
            <person name="Tu X.D."/>
            <person name="Liu B."/>
            <person name="Hao Y."/>
            <person name="Liao X.Y."/>
            <person name="Jiang Y.T."/>
            <person name="Sun W.H."/>
            <person name="Chen J."/>
            <person name="Chen Y.Q."/>
            <person name="Ai Y."/>
            <person name="Zhai J.W."/>
            <person name="Wu S.S."/>
            <person name="Zhou Z."/>
            <person name="Hsiao Y.Y."/>
            <person name="Wu W.L."/>
            <person name="Chen Y.Y."/>
            <person name="Lin Y.F."/>
            <person name="Hsu J.L."/>
            <person name="Li C.Y."/>
            <person name="Wang Z.W."/>
            <person name="Zhao X."/>
            <person name="Zhong W.Y."/>
            <person name="Ma X.K."/>
            <person name="Ma L."/>
            <person name="Huang J."/>
            <person name="Chen G.Z."/>
            <person name="Huang M.Z."/>
            <person name="Huang L."/>
            <person name="Peng D.H."/>
            <person name="Luo Y.B."/>
            <person name="Zou S.Q."/>
            <person name="Chen S.P."/>
            <person name="Lan S."/>
            <person name="Tsai W.C."/>
            <person name="Van de Peer Y."/>
            <person name="Liu Z.J."/>
        </authorList>
    </citation>
    <scope>NUCLEOTIDE SEQUENCE [LARGE SCALE GENOMIC DNA]</scope>
    <source>
        <strain evidence="9">Lor288</strain>
    </source>
</reference>
<evidence type="ECO:0000256" key="5">
    <source>
        <dbReference type="ARBA" id="ARBA00023002"/>
    </source>
</evidence>
<dbReference type="PRINTS" id="PR00463">
    <property type="entry name" value="EP450I"/>
</dbReference>
<keyword evidence="6 8" id="KW-0408">Iron</keyword>
<keyword evidence="5 8" id="KW-0560">Oxidoreductase</keyword>
<dbReference type="InterPro" id="IPR001128">
    <property type="entry name" value="Cyt_P450"/>
</dbReference>
<organism evidence="9 10">
    <name type="scientific">Platanthera guangdongensis</name>
    <dbReference type="NCBI Taxonomy" id="2320717"/>
    <lineage>
        <taxon>Eukaryota</taxon>
        <taxon>Viridiplantae</taxon>
        <taxon>Streptophyta</taxon>
        <taxon>Embryophyta</taxon>
        <taxon>Tracheophyta</taxon>
        <taxon>Spermatophyta</taxon>
        <taxon>Magnoliopsida</taxon>
        <taxon>Liliopsida</taxon>
        <taxon>Asparagales</taxon>
        <taxon>Orchidaceae</taxon>
        <taxon>Orchidoideae</taxon>
        <taxon>Orchideae</taxon>
        <taxon>Orchidinae</taxon>
        <taxon>Platanthera</taxon>
    </lineage>
</organism>
<dbReference type="EMBL" id="JBBWWR010000019">
    <property type="protein sequence ID" value="KAK8941985.1"/>
    <property type="molecule type" value="Genomic_DNA"/>
</dbReference>
<evidence type="ECO:0000256" key="3">
    <source>
        <dbReference type="ARBA" id="ARBA00022617"/>
    </source>
</evidence>